<feature type="domain" description="Reverse transcriptase" evidence="1">
    <location>
        <begin position="19"/>
        <end position="118"/>
    </location>
</feature>
<dbReference type="OrthoDB" id="8775810at2759"/>
<protein>
    <recommendedName>
        <fullName evidence="1">Reverse transcriptase domain-containing protein</fullName>
    </recommendedName>
</protein>
<reference evidence="2 3" key="1">
    <citation type="journal article" date="2019" name="Commun. Biol.">
        <title>The bagworm genome reveals a unique fibroin gene that provides high tensile strength.</title>
        <authorList>
            <person name="Kono N."/>
            <person name="Nakamura H."/>
            <person name="Ohtoshi R."/>
            <person name="Tomita M."/>
            <person name="Numata K."/>
            <person name="Arakawa K."/>
        </authorList>
    </citation>
    <scope>NUCLEOTIDE SEQUENCE [LARGE SCALE GENOMIC DNA]</scope>
</reference>
<dbReference type="Pfam" id="PF00078">
    <property type="entry name" value="RVT_1"/>
    <property type="match status" value="1"/>
</dbReference>
<dbReference type="PANTHER" id="PTHR47027:SF20">
    <property type="entry name" value="REVERSE TRANSCRIPTASE-LIKE PROTEIN WITH RNA-DIRECTED DNA POLYMERASE DOMAIN"/>
    <property type="match status" value="1"/>
</dbReference>
<dbReference type="EMBL" id="BGZK01001189">
    <property type="protein sequence ID" value="GBP73853.1"/>
    <property type="molecule type" value="Genomic_DNA"/>
</dbReference>
<proteinExistence type="predicted"/>
<accession>A0A4C1YEU9</accession>
<evidence type="ECO:0000259" key="1">
    <source>
        <dbReference type="Pfam" id="PF00078"/>
    </source>
</evidence>
<gene>
    <name evidence="2" type="ORF">EVAR_52413_1</name>
</gene>
<sequence length="221" mass="24659">MLRGIGGIVASLLYQIFDKWWKSHSLPNERGFSACVRIYGAYTDWFDIRKVVRQGYVGSPWLFNLFVDCHLYECGLRMGKLSVKCLLNADGQVILAPSACQLQEMVIKMNNFIKKRDLAKAFDTVNHVILLNKLERYGIRGVANNLIKDYLDNRVQASAAARPRSGAKDDLSFLQSVGAGGLFARRARARRPRISAVCAPTLSSARNSRIAFSVATLVNCI</sequence>
<evidence type="ECO:0000313" key="2">
    <source>
        <dbReference type="EMBL" id="GBP73853.1"/>
    </source>
</evidence>
<name>A0A4C1YEU9_EUMVA</name>
<dbReference type="InterPro" id="IPR000477">
    <property type="entry name" value="RT_dom"/>
</dbReference>
<keyword evidence="3" id="KW-1185">Reference proteome</keyword>
<dbReference type="AlphaFoldDB" id="A0A4C1YEU9"/>
<dbReference type="Proteomes" id="UP000299102">
    <property type="component" value="Unassembled WGS sequence"/>
</dbReference>
<organism evidence="2 3">
    <name type="scientific">Eumeta variegata</name>
    <name type="common">Bagworm moth</name>
    <name type="synonym">Eumeta japonica</name>
    <dbReference type="NCBI Taxonomy" id="151549"/>
    <lineage>
        <taxon>Eukaryota</taxon>
        <taxon>Metazoa</taxon>
        <taxon>Ecdysozoa</taxon>
        <taxon>Arthropoda</taxon>
        <taxon>Hexapoda</taxon>
        <taxon>Insecta</taxon>
        <taxon>Pterygota</taxon>
        <taxon>Neoptera</taxon>
        <taxon>Endopterygota</taxon>
        <taxon>Lepidoptera</taxon>
        <taxon>Glossata</taxon>
        <taxon>Ditrysia</taxon>
        <taxon>Tineoidea</taxon>
        <taxon>Psychidae</taxon>
        <taxon>Oiketicinae</taxon>
        <taxon>Eumeta</taxon>
    </lineage>
</organism>
<dbReference type="PANTHER" id="PTHR47027">
    <property type="entry name" value="REVERSE TRANSCRIPTASE DOMAIN-CONTAINING PROTEIN"/>
    <property type="match status" value="1"/>
</dbReference>
<comment type="caution">
    <text evidence="2">The sequence shown here is derived from an EMBL/GenBank/DDBJ whole genome shotgun (WGS) entry which is preliminary data.</text>
</comment>
<evidence type="ECO:0000313" key="3">
    <source>
        <dbReference type="Proteomes" id="UP000299102"/>
    </source>
</evidence>